<dbReference type="AlphaFoldDB" id="A0A517LUW6"/>
<dbReference type="PROSITE" id="PS51318">
    <property type="entry name" value="TAT"/>
    <property type="match status" value="1"/>
</dbReference>
<dbReference type="Proteomes" id="UP000319557">
    <property type="component" value="Chromosome"/>
</dbReference>
<dbReference type="InterPro" id="IPR017850">
    <property type="entry name" value="Alkaline_phosphatase_core_sf"/>
</dbReference>
<name>A0A517LUW6_9BACT</name>
<dbReference type="EMBL" id="CP036261">
    <property type="protein sequence ID" value="QDS86412.1"/>
    <property type="molecule type" value="Genomic_DNA"/>
</dbReference>
<dbReference type="Gene3D" id="3.40.720.10">
    <property type="entry name" value="Alkaline Phosphatase, subunit A"/>
    <property type="match status" value="1"/>
</dbReference>
<accession>A0A517LUW6</accession>
<dbReference type="Pfam" id="PF07394">
    <property type="entry name" value="DUF1501"/>
    <property type="match status" value="1"/>
</dbReference>
<dbReference type="InterPro" id="IPR006311">
    <property type="entry name" value="TAT_signal"/>
</dbReference>
<organism evidence="1 2">
    <name type="scientific">Rosistilla ulvae</name>
    <dbReference type="NCBI Taxonomy" id="1930277"/>
    <lineage>
        <taxon>Bacteria</taxon>
        <taxon>Pseudomonadati</taxon>
        <taxon>Planctomycetota</taxon>
        <taxon>Planctomycetia</taxon>
        <taxon>Pirellulales</taxon>
        <taxon>Pirellulaceae</taxon>
        <taxon>Rosistilla</taxon>
    </lineage>
</organism>
<evidence type="ECO:0000313" key="1">
    <source>
        <dbReference type="EMBL" id="QDS86412.1"/>
    </source>
</evidence>
<dbReference type="KEGG" id="ruv:EC9_05740"/>
<protein>
    <recommendedName>
        <fullName evidence="3">DUF1501 domain-containing protein</fullName>
    </recommendedName>
</protein>
<dbReference type="RefSeq" id="WP_246105924.1">
    <property type="nucleotide sequence ID" value="NZ_CP036261.1"/>
</dbReference>
<dbReference type="PANTHER" id="PTHR43737">
    <property type="entry name" value="BLL7424 PROTEIN"/>
    <property type="match status" value="1"/>
</dbReference>
<evidence type="ECO:0008006" key="3">
    <source>
        <dbReference type="Google" id="ProtNLM"/>
    </source>
</evidence>
<reference evidence="1 2" key="1">
    <citation type="submission" date="2019-02" db="EMBL/GenBank/DDBJ databases">
        <title>Deep-cultivation of Planctomycetes and their phenomic and genomic characterization uncovers novel biology.</title>
        <authorList>
            <person name="Wiegand S."/>
            <person name="Jogler M."/>
            <person name="Boedeker C."/>
            <person name="Pinto D."/>
            <person name="Vollmers J."/>
            <person name="Rivas-Marin E."/>
            <person name="Kohn T."/>
            <person name="Peeters S.H."/>
            <person name="Heuer A."/>
            <person name="Rast P."/>
            <person name="Oberbeckmann S."/>
            <person name="Bunk B."/>
            <person name="Jeske O."/>
            <person name="Meyerdierks A."/>
            <person name="Storesund J.E."/>
            <person name="Kallscheuer N."/>
            <person name="Luecker S."/>
            <person name="Lage O.M."/>
            <person name="Pohl T."/>
            <person name="Merkel B.J."/>
            <person name="Hornburger P."/>
            <person name="Mueller R.-W."/>
            <person name="Bruemmer F."/>
            <person name="Labrenz M."/>
            <person name="Spormann A.M."/>
            <person name="Op den Camp H."/>
            <person name="Overmann J."/>
            <person name="Amann R."/>
            <person name="Jetten M.S.M."/>
            <person name="Mascher T."/>
            <person name="Medema M.H."/>
            <person name="Devos D.P."/>
            <person name="Kaster A.-K."/>
            <person name="Ovreas L."/>
            <person name="Rohde M."/>
            <person name="Galperin M.Y."/>
            <person name="Jogler C."/>
        </authorList>
    </citation>
    <scope>NUCLEOTIDE SEQUENCE [LARGE SCALE GENOMIC DNA]</scope>
    <source>
        <strain evidence="1 2">EC9</strain>
    </source>
</reference>
<dbReference type="PANTHER" id="PTHR43737:SF1">
    <property type="entry name" value="DUF1501 DOMAIN-CONTAINING PROTEIN"/>
    <property type="match status" value="1"/>
</dbReference>
<dbReference type="SUPFAM" id="SSF53649">
    <property type="entry name" value="Alkaline phosphatase-like"/>
    <property type="match status" value="1"/>
</dbReference>
<sequence length="433" mass="46961">MFNSQWTTPAGMTRRHFMSHMAGGSAAMAGAAFTLGQTLKANADVLKKNRKSAILLWMGGGPSTIDMWDMKPGAPTGGPFKPISTSGDGQICEHMPLMAKQMHHMAVIRSMSTREADHDRGRYYMHTGFVPNPNIDHPSYGSVLAHELIGQRPELEIPPFVTVGGGSAGPGFLGMAWAPFAVTSNGQIRNLQMKLEQQRLMQRMAALDLIEKDFVKKNRGTAAEDHQKVLKKTFDLMSSEQMQAFKVSEEPEAVKERYGATGMGMGGGGFGQGCLLARRLVEAGVPFVEVDLGGWDSHSDIFNTLTNRHLPVLDKAMSALTEDLEQRGMLQDTAIIWMGEFGRTPRINQNAGRDHFARAWSVVVGGAGIKGGITIGETNSDGTTVETEPFSSEDLMTSVCKALGISPDTTYTANNRRPMKIAGGGKIIKDLFV</sequence>
<proteinExistence type="predicted"/>
<gene>
    <name evidence="1" type="ORF">EC9_05740</name>
</gene>
<dbReference type="InterPro" id="IPR010869">
    <property type="entry name" value="DUF1501"/>
</dbReference>
<keyword evidence="2" id="KW-1185">Reference proteome</keyword>
<evidence type="ECO:0000313" key="2">
    <source>
        <dbReference type="Proteomes" id="UP000319557"/>
    </source>
</evidence>